<protein>
    <submittedName>
        <fullName evidence="2">Complex I intermediate-associated protein 30, mitochondrial</fullName>
    </submittedName>
</protein>
<dbReference type="GO" id="GO:0006120">
    <property type="term" value="P:mitochondrial electron transport, NADH to ubiquinone"/>
    <property type="evidence" value="ECO:0007669"/>
    <property type="project" value="TreeGrafter"/>
</dbReference>
<dbReference type="InterPro" id="IPR013857">
    <property type="entry name" value="NADH-UbQ_OxRdtase-assoc_prot30"/>
</dbReference>
<dbReference type="GO" id="GO:0051082">
    <property type="term" value="F:unfolded protein binding"/>
    <property type="evidence" value="ECO:0007669"/>
    <property type="project" value="TreeGrafter"/>
</dbReference>
<evidence type="ECO:0000313" key="3">
    <source>
        <dbReference type="Proteomes" id="UP001381693"/>
    </source>
</evidence>
<comment type="caution">
    <text evidence="2">The sequence shown here is derived from an EMBL/GenBank/DDBJ whole genome shotgun (WGS) entry which is preliminary data.</text>
</comment>
<dbReference type="Proteomes" id="UP001381693">
    <property type="component" value="Unassembled WGS sequence"/>
</dbReference>
<accession>A0AAN8WSU7</accession>
<feature type="non-terminal residue" evidence="2">
    <location>
        <position position="133"/>
    </location>
</feature>
<evidence type="ECO:0000313" key="2">
    <source>
        <dbReference type="EMBL" id="KAK7065690.1"/>
    </source>
</evidence>
<dbReference type="GO" id="GO:0005739">
    <property type="term" value="C:mitochondrion"/>
    <property type="evidence" value="ECO:0007669"/>
    <property type="project" value="TreeGrafter"/>
</dbReference>
<feature type="domain" description="NADH:ubiquinone oxidoreductase intermediate-associated protein 30" evidence="1">
    <location>
        <begin position="88"/>
        <end position="131"/>
    </location>
</feature>
<dbReference type="EMBL" id="JAXCGZ010020087">
    <property type="protein sequence ID" value="KAK7065690.1"/>
    <property type="molecule type" value="Genomic_DNA"/>
</dbReference>
<reference evidence="2 3" key="1">
    <citation type="submission" date="2023-11" db="EMBL/GenBank/DDBJ databases">
        <title>Halocaridina rubra genome assembly.</title>
        <authorList>
            <person name="Smith C."/>
        </authorList>
    </citation>
    <scope>NUCLEOTIDE SEQUENCE [LARGE SCALE GENOMIC DNA]</scope>
    <source>
        <strain evidence="2">EP-1</strain>
        <tissue evidence="2">Whole</tissue>
    </source>
</reference>
<organism evidence="2 3">
    <name type="scientific">Halocaridina rubra</name>
    <name type="common">Hawaiian red shrimp</name>
    <dbReference type="NCBI Taxonomy" id="373956"/>
    <lineage>
        <taxon>Eukaryota</taxon>
        <taxon>Metazoa</taxon>
        <taxon>Ecdysozoa</taxon>
        <taxon>Arthropoda</taxon>
        <taxon>Crustacea</taxon>
        <taxon>Multicrustacea</taxon>
        <taxon>Malacostraca</taxon>
        <taxon>Eumalacostraca</taxon>
        <taxon>Eucarida</taxon>
        <taxon>Decapoda</taxon>
        <taxon>Pleocyemata</taxon>
        <taxon>Caridea</taxon>
        <taxon>Atyoidea</taxon>
        <taxon>Atyidae</taxon>
        <taxon>Halocaridina</taxon>
    </lineage>
</organism>
<proteinExistence type="predicted"/>
<sequence length="133" mass="15371">MTSGPVYRKYSNNIVHTRNFSATPVYQMFWDRDPKSGYKSKEKHSTKKLIREGLKELRGEIAKWQDEVKEKFECDPLIVRPGDMDIMWEIKDEEDVKQWVVTSDRDHGEGYSSGALTLSPTGHGLFSGELDCR</sequence>
<name>A0AAN8WSU7_HALRR</name>
<dbReference type="Pfam" id="PF08547">
    <property type="entry name" value="CIA30"/>
    <property type="match status" value="1"/>
</dbReference>
<dbReference type="InterPro" id="IPR039131">
    <property type="entry name" value="NDUFAF1"/>
</dbReference>
<dbReference type="PANTHER" id="PTHR13194">
    <property type="entry name" value="COMPLEX I INTERMEDIATE-ASSOCIATED PROTEIN 30"/>
    <property type="match status" value="1"/>
</dbReference>
<dbReference type="PANTHER" id="PTHR13194:SF18">
    <property type="entry name" value="COMPLEX I INTERMEDIATE-ASSOCIATED PROTEIN 30, MITOCHONDRIAL"/>
    <property type="match status" value="1"/>
</dbReference>
<keyword evidence="3" id="KW-1185">Reference proteome</keyword>
<gene>
    <name evidence="2" type="primary">NDUFAF1_1</name>
    <name evidence="2" type="ORF">SK128_008329</name>
</gene>
<dbReference type="AlphaFoldDB" id="A0AAN8WSU7"/>
<evidence type="ECO:0000259" key="1">
    <source>
        <dbReference type="Pfam" id="PF08547"/>
    </source>
</evidence>
<dbReference type="GO" id="GO:0032981">
    <property type="term" value="P:mitochondrial respiratory chain complex I assembly"/>
    <property type="evidence" value="ECO:0007669"/>
    <property type="project" value="TreeGrafter"/>
</dbReference>